<dbReference type="RefSeq" id="WP_095069060.1">
    <property type="nucleotide sequence ID" value="NZ_LT899436.1"/>
</dbReference>
<dbReference type="OrthoDB" id="1377358at2"/>
<evidence type="ECO:0000313" key="2">
    <source>
        <dbReference type="Proteomes" id="UP000215214"/>
    </source>
</evidence>
<evidence type="ECO:0000313" key="1">
    <source>
        <dbReference type="EMBL" id="SNR14199.1"/>
    </source>
</evidence>
<keyword evidence="2" id="KW-1185">Reference proteome</keyword>
<sequence>MIISENSFIRKPPKILLPRQIPVFDAITCSVDICEISYKNLKEKLNKFSNKPNPKGLVFQELYLEIWSIFNNLTIFSNLLNEHFGIEKNNPLFENFYEVRQLRNTIAHIEKRITEILIEKEFPIYGVISWTKNIKNTNDSKLFAVSTGTFTDKNKMNGKILGVNSKFKEKEIYNICYTGIIRNLDNTFQEVSVNIDEIIQQLKGIIEHLESQINIKKSEERHLTNLFIEIDGSWK</sequence>
<protein>
    <submittedName>
        <fullName evidence="1">Uncharacterized protein</fullName>
    </submittedName>
</protein>
<reference evidence="1 2" key="1">
    <citation type="submission" date="2017-07" db="EMBL/GenBank/DDBJ databases">
        <authorList>
            <person name="Sun Z.S."/>
            <person name="Albrecht U."/>
            <person name="Echele G."/>
            <person name="Lee C.C."/>
        </authorList>
    </citation>
    <scope>NUCLEOTIDE SEQUENCE [LARGE SCALE GENOMIC DNA]</scope>
    <source>
        <strain evidence="2">type strain: KCTC 22618</strain>
    </source>
</reference>
<dbReference type="AlphaFoldDB" id="A0A238U4S1"/>
<dbReference type="EMBL" id="LT899436">
    <property type="protein sequence ID" value="SNR14199.1"/>
    <property type="molecule type" value="Genomic_DNA"/>
</dbReference>
<accession>A0A238U4S1</accession>
<gene>
    <name evidence="1" type="ORF">TJEJU_0401</name>
</gene>
<dbReference type="KEGG" id="tje:TJEJU_0401"/>
<dbReference type="Proteomes" id="UP000215214">
    <property type="component" value="Chromosome TJEJU"/>
</dbReference>
<name>A0A238U4S1_9FLAO</name>
<organism evidence="1 2">
    <name type="scientific">Tenacibaculum jejuense</name>
    <dbReference type="NCBI Taxonomy" id="584609"/>
    <lineage>
        <taxon>Bacteria</taxon>
        <taxon>Pseudomonadati</taxon>
        <taxon>Bacteroidota</taxon>
        <taxon>Flavobacteriia</taxon>
        <taxon>Flavobacteriales</taxon>
        <taxon>Flavobacteriaceae</taxon>
        <taxon>Tenacibaculum</taxon>
    </lineage>
</organism>
<proteinExistence type="predicted"/>